<proteinExistence type="predicted"/>
<comment type="caution">
    <text evidence="1">The sequence shown here is derived from an EMBL/GenBank/DDBJ whole genome shotgun (WGS) entry which is preliminary data.</text>
</comment>
<evidence type="ECO:0000313" key="2">
    <source>
        <dbReference type="Proteomes" id="UP000606974"/>
    </source>
</evidence>
<name>A0A8H7A507_9EURO</name>
<accession>A0A8H7A507</accession>
<sequence>MAEAFGLAASVITVIDLSAKVASRCSEYYANVKNARDMTTDVWKPHVSEYAFIERAQIADAFFGLEAELVAGEKALARRIQAVSDLAALCRLREQSRRGKPFD</sequence>
<keyword evidence="2" id="KW-1185">Reference proteome</keyword>
<gene>
    <name evidence="1" type="ORF">GJ744_006279</name>
</gene>
<protein>
    <submittedName>
        <fullName evidence="1">Uncharacterized protein</fullName>
    </submittedName>
</protein>
<dbReference type="AlphaFoldDB" id="A0A8H7A507"/>
<dbReference type="OrthoDB" id="538223at2759"/>
<organism evidence="1 2">
    <name type="scientific">Endocarpon pusillum</name>
    <dbReference type="NCBI Taxonomy" id="364733"/>
    <lineage>
        <taxon>Eukaryota</taxon>
        <taxon>Fungi</taxon>
        <taxon>Dikarya</taxon>
        <taxon>Ascomycota</taxon>
        <taxon>Pezizomycotina</taxon>
        <taxon>Eurotiomycetes</taxon>
        <taxon>Chaetothyriomycetidae</taxon>
        <taxon>Verrucariales</taxon>
        <taxon>Verrucariaceae</taxon>
        <taxon>Endocarpon</taxon>
    </lineage>
</organism>
<reference evidence="1" key="1">
    <citation type="submission" date="2020-02" db="EMBL/GenBank/DDBJ databases">
        <authorList>
            <person name="Palmer J.M."/>
        </authorList>
    </citation>
    <scope>NUCLEOTIDE SEQUENCE</scope>
    <source>
        <strain evidence="1">EPUS1.4</strain>
        <tissue evidence="1">Thallus</tissue>
    </source>
</reference>
<dbReference type="EMBL" id="JAACFV010000281">
    <property type="protein sequence ID" value="KAF7502268.1"/>
    <property type="molecule type" value="Genomic_DNA"/>
</dbReference>
<evidence type="ECO:0000313" key="1">
    <source>
        <dbReference type="EMBL" id="KAF7502268.1"/>
    </source>
</evidence>
<dbReference type="Proteomes" id="UP000606974">
    <property type="component" value="Unassembled WGS sequence"/>
</dbReference>